<feature type="transmembrane region" description="Helical" evidence="7">
    <location>
        <begin position="70"/>
        <end position="95"/>
    </location>
</feature>
<dbReference type="InterPro" id="IPR003370">
    <property type="entry name" value="Chromate_transpt"/>
</dbReference>
<keyword evidence="3" id="KW-1003">Cell membrane</keyword>
<feature type="transmembrane region" description="Helical" evidence="7">
    <location>
        <begin position="170"/>
        <end position="187"/>
    </location>
</feature>
<keyword evidence="6 7" id="KW-0472">Membrane</keyword>
<gene>
    <name evidence="8" type="ORF">ERS852406_01294</name>
    <name evidence="9" type="ORF">L0N21_14590</name>
</gene>
<feature type="transmembrane region" description="Helical" evidence="7">
    <location>
        <begin position="142"/>
        <end position="163"/>
    </location>
</feature>
<keyword evidence="4 7" id="KW-0812">Transmembrane</keyword>
<evidence type="ECO:0000256" key="6">
    <source>
        <dbReference type="ARBA" id="ARBA00023136"/>
    </source>
</evidence>
<protein>
    <submittedName>
        <fullName evidence="8 9">Chromate transporter</fullName>
    </submittedName>
</protein>
<dbReference type="PANTHER" id="PTHR43663:SF1">
    <property type="entry name" value="CHROMATE TRANSPORTER"/>
    <property type="match status" value="1"/>
</dbReference>
<dbReference type="EMBL" id="CYYV01000005">
    <property type="protein sequence ID" value="CUO10606.1"/>
    <property type="molecule type" value="Genomic_DNA"/>
</dbReference>
<evidence type="ECO:0000256" key="1">
    <source>
        <dbReference type="ARBA" id="ARBA00004651"/>
    </source>
</evidence>
<evidence type="ECO:0000313" key="10">
    <source>
        <dbReference type="Proteomes" id="UP000095706"/>
    </source>
</evidence>
<dbReference type="Proteomes" id="UP001199915">
    <property type="component" value="Unassembled WGS sequence"/>
</dbReference>
<accession>A0A174CGH4</accession>
<evidence type="ECO:0000256" key="3">
    <source>
        <dbReference type="ARBA" id="ARBA00022475"/>
    </source>
</evidence>
<dbReference type="EMBL" id="JAKNFS010000023">
    <property type="protein sequence ID" value="MCG4766722.1"/>
    <property type="molecule type" value="Genomic_DNA"/>
</dbReference>
<comment type="similarity">
    <text evidence="2">Belongs to the chromate ion transporter (CHR) (TC 2.A.51) family.</text>
</comment>
<reference evidence="9" key="2">
    <citation type="submission" date="2022-01" db="EMBL/GenBank/DDBJ databases">
        <title>Collection of gut derived symbiotic bacterial strains cultured from healthy donors.</title>
        <authorList>
            <person name="Lin H."/>
            <person name="Kohout C."/>
            <person name="Waligurski E."/>
            <person name="Pamer E.G."/>
        </authorList>
    </citation>
    <scope>NUCLEOTIDE SEQUENCE</scope>
    <source>
        <strain evidence="9">DFI.5.49</strain>
    </source>
</reference>
<evidence type="ECO:0000256" key="2">
    <source>
        <dbReference type="ARBA" id="ARBA00005262"/>
    </source>
</evidence>
<evidence type="ECO:0000313" key="8">
    <source>
        <dbReference type="EMBL" id="CUO10606.1"/>
    </source>
</evidence>
<comment type="subcellular location">
    <subcellularLocation>
        <location evidence="1">Cell membrane</location>
        <topology evidence="1">Multi-pass membrane protein</topology>
    </subcellularLocation>
</comment>
<dbReference type="GO" id="GO:0005886">
    <property type="term" value="C:plasma membrane"/>
    <property type="evidence" value="ECO:0007669"/>
    <property type="project" value="UniProtKB-SubCell"/>
</dbReference>
<evidence type="ECO:0000256" key="7">
    <source>
        <dbReference type="SAM" id="Phobius"/>
    </source>
</evidence>
<reference evidence="8 10" key="1">
    <citation type="submission" date="2015-09" db="EMBL/GenBank/DDBJ databases">
        <authorList>
            <consortium name="Pathogen Informatics"/>
        </authorList>
    </citation>
    <scope>NUCLEOTIDE SEQUENCE [LARGE SCALE GENOMIC DNA]</scope>
    <source>
        <strain evidence="8 10">2789STDY5608849</strain>
    </source>
</reference>
<feature type="transmembrane region" description="Helical" evidence="7">
    <location>
        <begin position="116"/>
        <end position="136"/>
    </location>
</feature>
<dbReference type="AlphaFoldDB" id="A0A174CGH4"/>
<sequence>MIYFQLFLSFFQIGLFSFGGGYAAMPLIQGQVVQGYGWLSMSEFTDLITLSQMTPGPIAVNSATFVGSKIAGIPGALAATFGCILPSCILVTLLAKLYLKYREMAMLQGILHSLRPAVVAMIGSAGISILVTAFWGSEGGTVIRLAQTNWSLVAIFIICLVLLRKGKKNPIFVMVLAGVLKVILSLLEKLI</sequence>
<organism evidence="8 10">
    <name type="scientific">Fusicatenibacter saccharivorans</name>
    <dbReference type="NCBI Taxonomy" id="1150298"/>
    <lineage>
        <taxon>Bacteria</taxon>
        <taxon>Bacillati</taxon>
        <taxon>Bacillota</taxon>
        <taxon>Clostridia</taxon>
        <taxon>Lachnospirales</taxon>
        <taxon>Lachnospiraceae</taxon>
        <taxon>Fusicatenibacter</taxon>
    </lineage>
</organism>
<name>A0A174CGH4_9FIRM</name>
<dbReference type="PANTHER" id="PTHR43663">
    <property type="entry name" value="CHROMATE TRANSPORT PROTEIN-RELATED"/>
    <property type="match status" value="1"/>
</dbReference>
<dbReference type="InterPro" id="IPR052518">
    <property type="entry name" value="CHR_Transporter"/>
</dbReference>
<dbReference type="Pfam" id="PF02417">
    <property type="entry name" value="Chromate_transp"/>
    <property type="match status" value="1"/>
</dbReference>
<evidence type="ECO:0000313" key="9">
    <source>
        <dbReference type="EMBL" id="MCG4766722.1"/>
    </source>
</evidence>
<dbReference type="GO" id="GO:0015109">
    <property type="term" value="F:chromate transmembrane transporter activity"/>
    <property type="evidence" value="ECO:0007669"/>
    <property type="project" value="InterPro"/>
</dbReference>
<dbReference type="Proteomes" id="UP000095706">
    <property type="component" value="Unassembled WGS sequence"/>
</dbReference>
<evidence type="ECO:0000256" key="4">
    <source>
        <dbReference type="ARBA" id="ARBA00022692"/>
    </source>
</evidence>
<proteinExistence type="inferred from homology"/>
<keyword evidence="5 7" id="KW-1133">Transmembrane helix</keyword>
<dbReference type="RefSeq" id="WP_055227134.1">
    <property type="nucleotide sequence ID" value="NZ_CYYV01000005.1"/>
</dbReference>
<evidence type="ECO:0000256" key="5">
    <source>
        <dbReference type="ARBA" id="ARBA00022989"/>
    </source>
</evidence>